<gene>
    <name evidence="1" type="ORF">GlitD10_1870</name>
</gene>
<name>A0A1J0AE34_9CYAN</name>
<dbReference type="Pfam" id="PF10989">
    <property type="entry name" value="DUF2808"/>
    <property type="match status" value="1"/>
</dbReference>
<evidence type="ECO:0008006" key="3">
    <source>
        <dbReference type="Google" id="ProtNLM"/>
    </source>
</evidence>
<dbReference type="STRING" id="1188229.GlitD10_1870"/>
<organism evidence="1 2">
    <name type="scientific">Gloeomargarita lithophora Alchichica-D10</name>
    <dbReference type="NCBI Taxonomy" id="1188229"/>
    <lineage>
        <taxon>Bacteria</taxon>
        <taxon>Bacillati</taxon>
        <taxon>Cyanobacteriota</taxon>
        <taxon>Cyanophyceae</taxon>
        <taxon>Gloeomargaritales</taxon>
        <taxon>Gloeomargaritaceae</taxon>
        <taxon>Gloeomargarita</taxon>
    </lineage>
</organism>
<dbReference type="EMBL" id="CP017675">
    <property type="protein sequence ID" value="APB34196.1"/>
    <property type="molecule type" value="Genomic_DNA"/>
</dbReference>
<proteinExistence type="predicted"/>
<reference evidence="1 2" key="1">
    <citation type="submission" date="2016-10" db="EMBL/GenBank/DDBJ databases">
        <title>Description of Gloeomargarita lithophora gen. nov., sp. nov., a thylakoid-bearing basal-branching cyanobacterium with intracellular carbonates, and proposal for Gloeomargaritales ord. nov.</title>
        <authorList>
            <person name="Moreira D."/>
            <person name="Tavera R."/>
            <person name="Benzerara K."/>
            <person name="Skouri-Panet F."/>
            <person name="Couradeau E."/>
            <person name="Gerard E."/>
            <person name="Loussert C."/>
            <person name="Novelo E."/>
            <person name="Zivanovic Y."/>
            <person name="Lopez-Garcia P."/>
        </authorList>
    </citation>
    <scope>NUCLEOTIDE SEQUENCE [LARGE SCALE GENOMIC DNA]</scope>
    <source>
        <strain evidence="1 2">D10</strain>
    </source>
</reference>
<dbReference type="AlphaFoldDB" id="A0A1J0AE34"/>
<dbReference type="RefSeq" id="WP_071454677.1">
    <property type="nucleotide sequence ID" value="NZ_CP017675.1"/>
</dbReference>
<dbReference type="Proteomes" id="UP000180235">
    <property type="component" value="Chromosome"/>
</dbReference>
<dbReference type="KEGG" id="glt:GlitD10_1870"/>
<evidence type="ECO:0000313" key="1">
    <source>
        <dbReference type="EMBL" id="APB34196.1"/>
    </source>
</evidence>
<dbReference type="OrthoDB" id="464559at2"/>
<keyword evidence="2" id="KW-1185">Reference proteome</keyword>
<evidence type="ECO:0000313" key="2">
    <source>
        <dbReference type="Proteomes" id="UP000180235"/>
    </source>
</evidence>
<sequence>MIYKRLVLGLLATLSVVGGAGVAVGQGSGWTLWGGPKKELRYSADSGQIGQWDRYYLNVPRQSIAVAEYYITYPQHYRGELDPKQVEVVRSRSQGKDQQKFRLGEAVLDQENRLLRIALIDPVPADTPVDIVLSNVRNPRNSGMFFFNLQVLSPGDIPLPRQVGTWVITMGVRD</sequence>
<dbReference type="InterPro" id="IPR021256">
    <property type="entry name" value="DUF2808"/>
</dbReference>
<accession>A0A1J0AE34</accession>
<protein>
    <recommendedName>
        <fullName evidence="3">DUF2808 domain-containing protein</fullName>
    </recommendedName>
</protein>